<name>A0AAV6XFR3_9LAMI</name>
<dbReference type="AlphaFoldDB" id="A0AAV6XFR3"/>
<dbReference type="Proteomes" id="UP000826271">
    <property type="component" value="Unassembled WGS sequence"/>
</dbReference>
<evidence type="ECO:0000313" key="1">
    <source>
        <dbReference type="EMBL" id="KAG8377980.1"/>
    </source>
</evidence>
<keyword evidence="2" id="KW-1185">Reference proteome</keyword>
<proteinExistence type="predicted"/>
<protein>
    <submittedName>
        <fullName evidence="1">Uncharacterized protein</fullName>
    </submittedName>
</protein>
<dbReference type="EMBL" id="WHWC01000008">
    <property type="protein sequence ID" value="KAG8377980.1"/>
    <property type="molecule type" value="Genomic_DNA"/>
</dbReference>
<accession>A0AAV6XFR3</accession>
<sequence>MLLIFVHSIIKAKFGLCARFEENEYKEVDFYLWKLKEFNLVVAGQNEVFSLSSLPTTTDDSISTALNLLHSLFSPPFNPSPNDVAAILSQSPILSSVAGFSPSTVTGSSPQSAADDASSFQAVNTTGAILSPMTESIPAAEINAAAGVLLSRSATGAVSSSITAAGNHSAVSLLSPHAGALLSAHFYKIQHPISTYSPNHSPFTFDPTPIITPFYFVPPQSAPLYLLPPHNQHLFTF</sequence>
<evidence type="ECO:0000313" key="2">
    <source>
        <dbReference type="Proteomes" id="UP000826271"/>
    </source>
</evidence>
<comment type="caution">
    <text evidence="1">The sequence shown here is derived from an EMBL/GenBank/DDBJ whole genome shotgun (WGS) entry which is preliminary data.</text>
</comment>
<organism evidence="1 2">
    <name type="scientific">Buddleja alternifolia</name>
    <dbReference type="NCBI Taxonomy" id="168488"/>
    <lineage>
        <taxon>Eukaryota</taxon>
        <taxon>Viridiplantae</taxon>
        <taxon>Streptophyta</taxon>
        <taxon>Embryophyta</taxon>
        <taxon>Tracheophyta</taxon>
        <taxon>Spermatophyta</taxon>
        <taxon>Magnoliopsida</taxon>
        <taxon>eudicotyledons</taxon>
        <taxon>Gunneridae</taxon>
        <taxon>Pentapetalae</taxon>
        <taxon>asterids</taxon>
        <taxon>lamiids</taxon>
        <taxon>Lamiales</taxon>
        <taxon>Scrophulariaceae</taxon>
        <taxon>Buddlejeae</taxon>
        <taxon>Buddleja</taxon>
    </lineage>
</organism>
<gene>
    <name evidence="1" type="ORF">BUALT_Bualt08G0090200</name>
</gene>
<reference evidence="1" key="1">
    <citation type="submission" date="2019-10" db="EMBL/GenBank/DDBJ databases">
        <authorList>
            <person name="Zhang R."/>
            <person name="Pan Y."/>
            <person name="Wang J."/>
            <person name="Ma R."/>
            <person name="Yu S."/>
        </authorList>
    </citation>
    <scope>NUCLEOTIDE SEQUENCE</scope>
    <source>
        <strain evidence="1">LA-IB0</strain>
        <tissue evidence="1">Leaf</tissue>
    </source>
</reference>